<dbReference type="EMBL" id="UGLW01000006">
    <property type="protein sequence ID" value="STZ75233.1"/>
    <property type="molecule type" value="Genomic_DNA"/>
</dbReference>
<sequence length="31" mass="3469">MQALWLLALEPVSETTADHNSYGFRPNAQHA</sequence>
<dbReference type="AlphaFoldDB" id="A0A378UEQ6"/>
<name>A0A378UEQ6_KLEPO</name>
<evidence type="ECO:0000313" key="2">
    <source>
        <dbReference type="Proteomes" id="UP000254487"/>
    </source>
</evidence>
<protein>
    <submittedName>
        <fullName evidence="1">Uncharacterized protein</fullName>
    </submittedName>
</protein>
<dbReference type="Proteomes" id="UP000254487">
    <property type="component" value="Unassembled WGS sequence"/>
</dbReference>
<reference evidence="1 2" key="1">
    <citation type="submission" date="2018-06" db="EMBL/GenBank/DDBJ databases">
        <authorList>
            <consortium name="Pathogen Informatics"/>
            <person name="Doyle S."/>
        </authorList>
    </citation>
    <scope>NUCLEOTIDE SEQUENCE [LARGE SCALE GENOMIC DNA]</scope>
    <source>
        <strain evidence="1 2">NCTC10313</strain>
    </source>
</reference>
<accession>A0A378UEQ6</accession>
<proteinExistence type="predicted"/>
<evidence type="ECO:0000313" key="1">
    <source>
        <dbReference type="EMBL" id="STZ75233.1"/>
    </source>
</evidence>
<organism evidence="1 2">
    <name type="scientific">Klebsiella pneumoniae subsp. ozaenae</name>
    <dbReference type="NCBI Taxonomy" id="574"/>
    <lineage>
        <taxon>Bacteria</taxon>
        <taxon>Pseudomonadati</taxon>
        <taxon>Pseudomonadota</taxon>
        <taxon>Gammaproteobacteria</taxon>
        <taxon>Enterobacterales</taxon>
        <taxon>Enterobacteriaceae</taxon>
        <taxon>Klebsiella/Raoultella group</taxon>
        <taxon>Klebsiella</taxon>
        <taxon>Klebsiella pneumoniae complex</taxon>
    </lineage>
</organism>
<gene>
    <name evidence="1" type="ORF">NCTC10313_07427</name>
</gene>